<keyword evidence="7" id="KW-0560">Oxidoreductase</keyword>
<keyword evidence="6" id="KW-0288">FMN</keyword>
<feature type="domain" description="Pyridoxine 5'-phosphate oxidase dimerisation C-terminal" evidence="9">
    <location>
        <begin position="186"/>
        <end position="226"/>
    </location>
</feature>
<dbReference type="InterPro" id="IPR000659">
    <property type="entry name" value="Pyridox_Oxase"/>
</dbReference>
<evidence type="ECO:0000256" key="5">
    <source>
        <dbReference type="ARBA" id="ARBA00022630"/>
    </source>
</evidence>
<dbReference type="GO" id="GO:0004733">
    <property type="term" value="F:pyridoxamine phosphate oxidase activity"/>
    <property type="evidence" value="ECO:0007669"/>
    <property type="project" value="UniProtKB-EC"/>
</dbReference>
<evidence type="ECO:0000259" key="8">
    <source>
        <dbReference type="Pfam" id="PF01243"/>
    </source>
</evidence>
<dbReference type="GeneID" id="64977379"/>
<dbReference type="OrthoDB" id="303614at2759"/>
<evidence type="ECO:0000256" key="3">
    <source>
        <dbReference type="ARBA" id="ARBA00005037"/>
    </source>
</evidence>
<name>A0A7R7XV58_9EURO</name>
<dbReference type="EC" id="1.4.3.5" evidence="4"/>
<organism evidence="10 11">
    <name type="scientific">Aspergillus puulaauensis</name>
    <dbReference type="NCBI Taxonomy" id="1220207"/>
    <lineage>
        <taxon>Eukaryota</taxon>
        <taxon>Fungi</taxon>
        <taxon>Dikarya</taxon>
        <taxon>Ascomycota</taxon>
        <taxon>Pezizomycotina</taxon>
        <taxon>Eurotiomycetes</taxon>
        <taxon>Eurotiomycetidae</taxon>
        <taxon>Eurotiales</taxon>
        <taxon>Aspergillaceae</taxon>
        <taxon>Aspergillus</taxon>
    </lineage>
</organism>
<dbReference type="RefSeq" id="XP_041559568.1">
    <property type="nucleotide sequence ID" value="XM_041693661.1"/>
</dbReference>
<dbReference type="NCBIfam" id="NF004231">
    <property type="entry name" value="PRK05679.1"/>
    <property type="match status" value="1"/>
</dbReference>
<protein>
    <recommendedName>
        <fullName evidence="4">pyridoxal 5'-phosphate synthase</fullName>
        <ecNumber evidence="4">1.4.3.5</ecNumber>
    </recommendedName>
</protein>
<dbReference type="SUPFAM" id="SSF50475">
    <property type="entry name" value="FMN-binding split barrel"/>
    <property type="match status" value="1"/>
</dbReference>
<dbReference type="Pfam" id="PF01243">
    <property type="entry name" value="PNPOx_N"/>
    <property type="match status" value="1"/>
</dbReference>
<comment type="cofactor">
    <cofactor evidence="1">
        <name>FMN</name>
        <dbReference type="ChEBI" id="CHEBI:58210"/>
    </cofactor>
</comment>
<dbReference type="InterPro" id="IPR011576">
    <property type="entry name" value="Pyridox_Oxase_N"/>
</dbReference>
<proteinExistence type="predicted"/>
<accession>A0A7R7XV58</accession>
<evidence type="ECO:0000313" key="11">
    <source>
        <dbReference type="Proteomes" id="UP000654913"/>
    </source>
</evidence>
<dbReference type="InterPro" id="IPR019576">
    <property type="entry name" value="Pyridoxamine_oxidase_dimer_C"/>
</dbReference>
<reference evidence="10" key="1">
    <citation type="submission" date="2021-01" db="EMBL/GenBank/DDBJ databases">
        <authorList>
            <consortium name="Aspergillus puulaauensis MK2 genome sequencing consortium"/>
            <person name="Kazuki M."/>
            <person name="Futagami T."/>
        </authorList>
    </citation>
    <scope>NUCLEOTIDE SEQUENCE</scope>
    <source>
        <strain evidence="10">MK2</strain>
    </source>
</reference>
<dbReference type="InterPro" id="IPR012349">
    <property type="entry name" value="Split_barrel_FMN-bd"/>
</dbReference>
<dbReference type="PIRSF" id="PIRSF000190">
    <property type="entry name" value="Pyd_amn-ph_oxd"/>
    <property type="match status" value="1"/>
</dbReference>
<dbReference type="Proteomes" id="UP000654913">
    <property type="component" value="Chromosome 6"/>
</dbReference>
<reference evidence="10" key="2">
    <citation type="submission" date="2021-02" db="EMBL/GenBank/DDBJ databases">
        <title>Aspergillus puulaauensis MK2 genome sequence.</title>
        <authorList>
            <person name="Futagami T."/>
            <person name="Mori K."/>
            <person name="Kadooka C."/>
            <person name="Tanaka T."/>
        </authorList>
    </citation>
    <scope>NUCLEOTIDE SEQUENCE</scope>
    <source>
        <strain evidence="10">MK2</strain>
    </source>
</reference>
<dbReference type="AlphaFoldDB" id="A0A7R7XV58"/>
<dbReference type="Gene3D" id="2.30.110.10">
    <property type="entry name" value="Electron Transport, Fmn-binding Protein, Chain A"/>
    <property type="match status" value="1"/>
</dbReference>
<sequence>MTAIPNLRATLRTLPVLQSPSTKAIDLNDFPSTPEEAFIAWLNEAILAGTQEPHAMTLSTVDQHGCPDARVLSLKDVDSRGWHFAVNGHSPKAEQLDLNQNVALTFHWREVGRQIRIRGKAALLSEEECRRDFQERPVRSKVAMLASKQSQRLESRGELDARVLEVEEGLLEGADLGLMGESALRVYAVKPSMVEFWQGSRDRLHRRIRFITNGDRDAWVKELLWP</sequence>
<dbReference type="Pfam" id="PF10590">
    <property type="entry name" value="PNP_phzG_C"/>
    <property type="match status" value="1"/>
</dbReference>
<evidence type="ECO:0000256" key="4">
    <source>
        <dbReference type="ARBA" id="ARBA00012801"/>
    </source>
</evidence>
<comment type="pathway">
    <text evidence="2">Cofactor metabolism; pyridoxal 5'-phosphate salvage; pyridoxal 5'-phosphate from pyridoxamine 5'-phosphate: step 1/1.</text>
</comment>
<evidence type="ECO:0000313" key="10">
    <source>
        <dbReference type="EMBL" id="BCS27374.1"/>
    </source>
</evidence>
<dbReference type="UniPathway" id="UPA01068">
    <property type="reaction ID" value="UER00304"/>
</dbReference>
<evidence type="ECO:0000256" key="7">
    <source>
        <dbReference type="ARBA" id="ARBA00023002"/>
    </source>
</evidence>
<evidence type="ECO:0000256" key="2">
    <source>
        <dbReference type="ARBA" id="ARBA00004738"/>
    </source>
</evidence>
<evidence type="ECO:0000256" key="6">
    <source>
        <dbReference type="ARBA" id="ARBA00022643"/>
    </source>
</evidence>
<gene>
    <name evidence="10" type="ORF">APUU_60422A</name>
</gene>
<dbReference type="KEGG" id="apuu:APUU_60422A"/>
<dbReference type="EMBL" id="AP024448">
    <property type="protein sequence ID" value="BCS27374.1"/>
    <property type="molecule type" value="Genomic_DNA"/>
</dbReference>
<keyword evidence="11" id="KW-1185">Reference proteome</keyword>
<dbReference type="PANTHER" id="PTHR10851:SF0">
    <property type="entry name" value="PYRIDOXINE-5'-PHOSPHATE OXIDASE"/>
    <property type="match status" value="1"/>
</dbReference>
<keyword evidence="5" id="KW-0285">Flavoprotein</keyword>
<feature type="domain" description="Pyridoxamine 5'-phosphate oxidase N-terminal" evidence="8">
    <location>
        <begin position="43"/>
        <end position="167"/>
    </location>
</feature>
<evidence type="ECO:0000256" key="1">
    <source>
        <dbReference type="ARBA" id="ARBA00001917"/>
    </source>
</evidence>
<evidence type="ECO:0000259" key="9">
    <source>
        <dbReference type="Pfam" id="PF10590"/>
    </source>
</evidence>
<dbReference type="GO" id="GO:0008615">
    <property type="term" value="P:pyridoxine biosynthetic process"/>
    <property type="evidence" value="ECO:0007669"/>
    <property type="project" value="InterPro"/>
</dbReference>
<comment type="pathway">
    <text evidence="3">Cofactor metabolism; pyridoxal 5'-phosphate salvage; pyridoxal 5'-phosphate from pyridoxine 5'-phosphate: step 1/1.</text>
</comment>
<dbReference type="GO" id="GO:0010181">
    <property type="term" value="F:FMN binding"/>
    <property type="evidence" value="ECO:0007669"/>
    <property type="project" value="InterPro"/>
</dbReference>
<dbReference type="PANTHER" id="PTHR10851">
    <property type="entry name" value="PYRIDOXINE-5-PHOSPHATE OXIDASE"/>
    <property type="match status" value="1"/>
</dbReference>